<dbReference type="GO" id="GO:0046872">
    <property type="term" value="F:metal ion binding"/>
    <property type="evidence" value="ECO:0007669"/>
    <property type="project" value="InterPro"/>
</dbReference>
<dbReference type="eggNOG" id="COG0612">
    <property type="taxonomic scope" value="Bacteria"/>
</dbReference>
<dbReference type="Gene3D" id="3.30.830.10">
    <property type="entry name" value="Metalloenzyme, LuxS/M16 peptidase-like"/>
    <property type="match status" value="2"/>
</dbReference>
<organism evidence="3 4">
    <name type="scientific">Stanieria cyanosphaera (strain ATCC 29371 / PCC 7437)</name>
    <dbReference type="NCBI Taxonomy" id="111780"/>
    <lineage>
        <taxon>Bacteria</taxon>
        <taxon>Bacillati</taxon>
        <taxon>Cyanobacteriota</taxon>
        <taxon>Cyanophyceae</taxon>
        <taxon>Pleurocapsales</taxon>
        <taxon>Dermocarpellaceae</taxon>
        <taxon>Stanieria</taxon>
    </lineage>
</organism>
<dbReference type="InterPro" id="IPR011765">
    <property type="entry name" value="Pept_M16_N"/>
</dbReference>
<dbReference type="Pfam" id="PF05193">
    <property type="entry name" value="Peptidase_M16_C"/>
    <property type="match status" value="1"/>
</dbReference>
<dbReference type="InterPro" id="IPR007863">
    <property type="entry name" value="Peptidase_M16_C"/>
</dbReference>
<dbReference type="AlphaFoldDB" id="K9XXB4"/>
<reference evidence="4" key="1">
    <citation type="journal article" date="2013" name="Proc. Natl. Acad. Sci. U.S.A.">
        <title>Improving the coverage of the cyanobacterial phylum using diversity-driven genome sequencing.</title>
        <authorList>
            <person name="Shih P.M."/>
            <person name="Wu D."/>
            <person name="Latifi A."/>
            <person name="Axen S.D."/>
            <person name="Fewer D.P."/>
            <person name="Talla E."/>
            <person name="Calteau A."/>
            <person name="Cai F."/>
            <person name="Tandeau de Marsac N."/>
            <person name="Rippka R."/>
            <person name="Herdman M."/>
            <person name="Sivonen K."/>
            <person name="Coursin T."/>
            <person name="Laurent T."/>
            <person name="Goodwin L."/>
            <person name="Nolan M."/>
            <person name="Davenport K.W."/>
            <person name="Han C.S."/>
            <person name="Rubin E.M."/>
            <person name="Eisen J.A."/>
            <person name="Woyke T."/>
            <person name="Gugger M."/>
            <person name="Kerfeld C.A."/>
        </authorList>
    </citation>
    <scope>NUCLEOTIDE SEQUENCE [LARGE SCALE GENOMIC DNA]</scope>
    <source>
        <strain evidence="4">ATCC 29371 / PCC 7437</strain>
    </source>
</reference>
<dbReference type="PATRIC" id="fig|111780.3.peg.3309"/>
<dbReference type="Proteomes" id="UP000010473">
    <property type="component" value="Chromosome"/>
</dbReference>
<feature type="domain" description="Peptidase M16 N-terminal" evidence="1">
    <location>
        <begin position="27"/>
        <end position="171"/>
    </location>
</feature>
<accession>K9XXB4</accession>
<dbReference type="GO" id="GO:0004222">
    <property type="term" value="F:metalloendopeptidase activity"/>
    <property type="evidence" value="ECO:0007669"/>
    <property type="project" value="UniProtKB-EC"/>
</dbReference>
<sequence>MSFLSETKTNEQIQPIVLSNGITLIAVENQAADVVAGRLFLKNAGSIWESREQAGLSHLVAAVITKGTEKLSALEIAEQIESVGASLGADVTTDYFLLSIKTVAADFASMLHLLGEIMRSPDFPEVEVELEKKLTIQSIRSQQEQPFNVAFNQLRAMMYGEHPYGVSVLGTEETVTQLNRFHLQQYHQTYFRPDNLIISISGRINSQKAVALVEEVFGDWQVPPHPLILPTIPPLNSLPTQLVIEQDTQQSIIMLGYLSAAVKNDDYPVLKLLSTYLGNGLSSRLFVELREKRGLAYDVSAFYPTRLESSSFIAYMGTAPQNTEIALEGLKAEIDRLSEHQLTEAEIQGAKNKLLGQYALGKQTNGEIAQIYGWYESLGLGLQYDQEFQQQIEKITAERVQQVAQRYLTEPYICLVGPASNKAC</sequence>
<dbReference type="KEGG" id="scs:Sta7437_3192"/>
<evidence type="ECO:0000259" key="1">
    <source>
        <dbReference type="Pfam" id="PF00675"/>
    </source>
</evidence>
<dbReference type="OrthoDB" id="9811314at2"/>
<dbReference type="RefSeq" id="WP_015194361.1">
    <property type="nucleotide sequence ID" value="NC_019748.1"/>
</dbReference>
<evidence type="ECO:0000313" key="3">
    <source>
        <dbReference type="EMBL" id="AFZ36699.1"/>
    </source>
</evidence>
<dbReference type="STRING" id="111780.Sta7437_3192"/>
<dbReference type="SUPFAM" id="SSF63411">
    <property type="entry name" value="LuxS/MPP-like metallohydrolase"/>
    <property type="match status" value="2"/>
</dbReference>
<dbReference type="EMBL" id="CP003653">
    <property type="protein sequence ID" value="AFZ36699.1"/>
    <property type="molecule type" value="Genomic_DNA"/>
</dbReference>
<feature type="domain" description="Peptidase M16 C-terminal" evidence="2">
    <location>
        <begin position="179"/>
        <end position="354"/>
    </location>
</feature>
<dbReference type="Pfam" id="PF00675">
    <property type="entry name" value="Peptidase_M16"/>
    <property type="match status" value="1"/>
</dbReference>
<dbReference type="HOGENOM" id="CLU_009902_3_1_3"/>
<gene>
    <name evidence="3" type="ordered locus">Sta7437_3192</name>
</gene>
<dbReference type="EC" id="3.4.24.64" evidence="3"/>
<dbReference type="PANTHER" id="PTHR11851:SF224">
    <property type="entry name" value="PROCESSING PROTEASE"/>
    <property type="match status" value="1"/>
</dbReference>
<keyword evidence="4" id="KW-1185">Reference proteome</keyword>
<dbReference type="PANTHER" id="PTHR11851">
    <property type="entry name" value="METALLOPROTEASE"/>
    <property type="match status" value="1"/>
</dbReference>
<evidence type="ECO:0000259" key="2">
    <source>
        <dbReference type="Pfam" id="PF05193"/>
    </source>
</evidence>
<name>K9XXB4_STAC7</name>
<dbReference type="InterPro" id="IPR050361">
    <property type="entry name" value="MPP/UQCRC_Complex"/>
</dbReference>
<evidence type="ECO:0000313" key="4">
    <source>
        <dbReference type="Proteomes" id="UP000010473"/>
    </source>
</evidence>
<keyword evidence="3" id="KW-0378">Hydrolase</keyword>
<protein>
    <submittedName>
        <fullName evidence="3">Processing peptidase</fullName>
        <ecNumber evidence="3">3.4.24.64</ecNumber>
    </submittedName>
</protein>
<dbReference type="InterPro" id="IPR011249">
    <property type="entry name" value="Metalloenz_LuxS/M16"/>
</dbReference>
<proteinExistence type="predicted"/>